<sequence length="148" mass="15528">MAVEVGACLVAVLPGTAYLGHGVPDPWMSLKPIAEAPGSCRGGSQSSALSPGSRWTPLRKYVIVAPYFLPTARKCEKSRYPSSPAPSQEKTTNCGGFPPGLRPWGRGWYGCAPEQPAIAAGTTVTAMRAVVFDMPAISRLIPGAGHTF</sequence>
<accession>A0ABQ2V6P3</accession>
<dbReference type="EMBL" id="BMRP01000014">
    <property type="protein sequence ID" value="GGU71793.1"/>
    <property type="molecule type" value="Genomic_DNA"/>
</dbReference>
<comment type="caution">
    <text evidence="2">The sequence shown here is derived from an EMBL/GenBank/DDBJ whole genome shotgun (WGS) entry which is preliminary data.</text>
</comment>
<name>A0ABQ2V6P3_9ACTN</name>
<evidence type="ECO:0008006" key="4">
    <source>
        <dbReference type="Google" id="ProtNLM"/>
    </source>
</evidence>
<feature type="compositionally biased region" description="Polar residues" evidence="1">
    <location>
        <begin position="85"/>
        <end position="94"/>
    </location>
</feature>
<gene>
    <name evidence="2" type="ORF">GCM10010211_41990</name>
</gene>
<proteinExistence type="predicted"/>
<keyword evidence="3" id="KW-1185">Reference proteome</keyword>
<organism evidence="2 3">
    <name type="scientific">Streptomyces albospinus</name>
    <dbReference type="NCBI Taxonomy" id="285515"/>
    <lineage>
        <taxon>Bacteria</taxon>
        <taxon>Bacillati</taxon>
        <taxon>Actinomycetota</taxon>
        <taxon>Actinomycetes</taxon>
        <taxon>Kitasatosporales</taxon>
        <taxon>Streptomycetaceae</taxon>
        <taxon>Streptomyces</taxon>
    </lineage>
</organism>
<reference evidence="3" key="1">
    <citation type="journal article" date="2019" name="Int. J. Syst. Evol. Microbiol.">
        <title>The Global Catalogue of Microorganisms (GCM) 10K type strain sequencing project: providing services to taxonomists for standard genome sequencing and annotation.</title>
        <authorList>
            <consortium name="The Broad Institute Genomics Platform"/>
            <consortium name="The Broad Institute Genome Sequencing Center for Infectious Disease"/>
            <person name="Wu L."/>
            <person name="Ma J."/>
        </authorList>
    </citation>
    <scope>NUCLEOTIDE SEQUENCE [LARGE SCALE GENOMIC DNA]</scope>
    <source>
        <strain evidence="3">JCM 3399</strain>
    </source>
</reference>
<evidence type="ECO:0000313" key="3">
    <source>
        <dbReference type="Proteomes" id="UP000654471"/>
    </source>
</evidence>
<protein>
    <recommendedName>
        <fullName evidence="4">Secreted protein</fullName>
    </recommendedName>
</protein>
<feature type="region of interest" description="Disordered" evidence="1">
    <location>
        <begin position="78"/>
        <end position="97"/>
    </location>
</feature>
<dbReference type="Proteomes" id="UP000654471">
    <property type="component" value="Unassembled WGS sequence"/>
</dbReference>
<evidence type="ECO:0000256" key="1">
    <source>
        <dbReference type="SAM" id="MobiDB-lite"/>
    </source>
</evidence>
<evidence type="ECO:0000313" key="2">
    <source>
        <dbReference type="EMBL" id="GGU71793.1"/>
    </source>
</evidence>